<reference evidence="8 9" key="1">
    <citation type="submission" date="2015-03" db="EMBL/GenBank/DDBJ databases">
        <authorList>
            <person name="Murphy D."/>
        </authorList>
    </citation>
    <scope>NUCLEOTIDE SEQUENCE [LARGE SCALE GENOMIC DNA]</scope>
    <source>
        <strain evidence="8 9">PAP088</strain>
    </source>
</reference>
<accession>A0A0U0ZHV7</accession>
<dbReference type="NCBIfam" id="NF007213">
    <property type="entry name" value="PRK09635.1"/>
    <property type="match status" value="1"/>
</dbReference>
<dbReference type="Gene3D" id="1.10.10.10">
    <property type="entry name" value="Winged helix-like DNA-binding domain superfamily/Winged helix DNA-binding domain"/>
    <property type="match status" value="1"/>
</dbReference>
<dbReference type="GO" id="GO:0003677">
    <property type="term" value="F:DNA binding"/>
    <property type="evidence" value="ECO:0007669"/>
    <property type="project" value="UniProtKB-KW"/>
</dbReference>
<dbReference type="SUPFAM" id="SSF88659">
    <property type="entry name" value="Sigma3 and sigma4 domains of RNA polymerase sigma factors"/>
    <property type="match status" value="1"/>
</dbReference>
<evidence type="ECO:0000256" key="4">
    <source>
        <dbReference type="ARBA" id="ARBA00023125"/>
    </source>
</evidence>
<evidence type="ECO:0000259" key="7">
    <source>
        <dbReference type="Pfam" id="PF08281"/>
    </source>
</evidence>
<dbReference type="Pfam" id="PF08281">
    <property type="entry name" value="Sigma70_r4_2"/>
    <property type="match status" value="1"/>
</dbReference>
<dbReference type="Pfam" id="PF04542">
    <property type="entry name" value="Sigma70_r2"/>
    <property type="match status" value="1"/>
</dbReference>
<keyword evidence="5" id="KW-0804">Transcription</keyword>
<dbReference type="InterPro" id="IPR013249">
    <property type="entry name" value="RNA_pol_sigma70_r4_t2"/>
</dbReference>
<dbReference type="InterPro" id="IPR013324">
    <property type="entry name" value="RNA_pol_sigma_r3/r4-like"/>
</dbReference>
<organism evidence="8 9">
    <name type="scientific">Mycobacteroides abscessus</name>
    <dbReference type="NCBI Taxonomy" id="36809"/>
    <lineage>
        <taxon>Bacteria</taxon>
        <taxon>Bacillati</taxon>
        <taxon>Actinomycetota</taxon>
        <taxon>Actinomycetes</taxon>
        <taxon>Mycobacteriales</taxon>
        <taxon>Mycobacteriaceae</taxon>
        <taxon>Mycobacteroides</taxon>
    </lineage>
</organism>
<keyword evidence="3" id="KW-0731">Sigma factor</keyword>
<evidence type="ECO:0000256" key="3">
    <source>
        <dbReference type="ARBA" id="ARBA00023082"/>
    </source>
</evidence>
<comment type="similarity">
    <text evidence="1">Belongs to the sigma-70 factor family. ECF subfamily.</text>
</comment>
<dbReference type="EMBL" id="CSWP01000001">
    <property type="protein sequence ID" value="CPV32586.1"/>
    <property type="molecule type" value="Genomic_DNA"/>
</dbReference>
<dbReference type="InterPro" id="IPR013325">
    <property type="entry name" value="RNA_pol_sigma_r2"/>
</dbReference>
<dbReference type="InterPro" id="IPR007627">
    <property type="entry name" value="RNA_pol_sigma70_r2"/>
</dbReference>
<name>A0A0U0ZHV7_9MYCO</name>
<gene>
    <name evidence="8" type="ORF">ERS075579_00354</name>
</gene>
<evidence type="ECO:0000313" key="9">
    <source>
        <dbReference type="Proteomes" id="UP000045782"/>
    </source>
</evidence>
<feature type="domain" description="RNA polymerase sigma-70 region 2" evidence="6">
    <location>
        <begin position="16"/>
        <end position="78"/>
    </location>
</feature>
<dbReference type="InterPro" id="IPR036388">
    <property type="entry name" value="WH-like_DNA-bd_sf"/>
</dbReference>
<sequence>MSSSSTHDALVTAAWREHYPYLVNLAYQMLGDIGDAEDAVQEAFVRLARAEETEIDEPRAWLSVVVGRLCLDQLRSARMRRERTGVASVVESAAPLYVPAVTDPADRITLDDEVRGALLEVLRSLSPGERVAFVLHDVFAVPFEEIASTVGRPVGTCRQLARRARTRFRQSAPRSTDVTGAEHQQLIEKFVTACAHGDLTGLMAVLDPAVWGVGTILGDPAPPPQVNRGRTDVATNLLVYLGPGATLVGGPFGQPVLLAFTQRRLFAVVTLTVREGLVLKIEATADPAARGR</sequence>
<dbReference type="GO" id="GO:0016987">
    <property type="term" value="F:sigma factor activity"/>
    <property type="evidence" value="ECO:0007669"/>
    <property type="project" value="UniProtKB-KW"/>
</dbReference>
<dbReference type="SUPFAM" id="SSF88946">
    <property type="entry name" value="Sigma2 domain of RNA polymerase sigma factors"/>
    <property type="match status" value="1"/>
</dbReference>
<keyword evidence="2" id="KW-0805">Transcription regulation</keyword>
<proteinExistence type="inferred from homology"/>
<evidence type="ECO:0000313" key="8">
    <source>
        <dbReference type="EMBL" id="CPV32586.1"/>
    </source>
</evidence>
<keyword evidence="4" id="KW-0238">DNA-binding</keyword>
<evidence type="ECO:0000256" key="1">
    <source>
        <dbReference type="ARBA" id="ARBA00010641"/>
    </source>
</evidence>
<dbReference type="InterPro" id="IPR014284">
    <property type="entry name" value="RNA_pol_sigma-70_dom"/>
</dbReference>
<dbReference type="AlphaFoldDB" id="A0A0U0ZHV7"/>
<dbReference type="Proteomes" id="UP000045782">
    <property type="component" value="Unassembled WGS sequence"/>
</dbReference>
<dbReference type="NCBIfam" id="TIGR02937">
    <property type="entry name" value="sigma70-ECF"/>
    <property type="match status" value="1"/>
</dbReference>
<dbReference type="GO" id="GO:0006352">
    <property type="term" value="P:DNA-templated transcription initiation"/>
    <property type="evidence" value="ECO:0007669"/>
    <property type="project" value="InterPro"/>
</dbReference>
<evidence type="ECO:0000256" key="2">
    <source>
        <dbReference type="ARBA" id="ARBA00023015"/>
    </source>
</evidence>
<dbReference type="PANTHER" id="PTHR30173">
    <property type="entry name" value="SIGMA 19 FACTOR"/>
    <property type="match status" value="1"/>
</dbReference>
<feature type="domain" description="RNA polymerase sigma factor 70 region 4 type 2" evidence="7">
    <location>
        <begin position="116"/>
        <end position="167"/>
    </location>
</feature>
<evidence type="ECO:0000259" key="6">
    <source>
        <dbReference type="Pfam" id="PF04542"/>
    </source>
</evidence>
<protein>
    <submittedName>
        <fullName evidence="8">Possible alternative RNA polymerase SigI</fullName>
    </submittedName>
</protein>
<dbReference type="InterPro" id="IPR052704">
    <property type="entry name" value="ECF_Sigma-70_Domain"/>
</dbReference>
<dbReference type="Gene3D" id="1.10.1740.10">
    <property type="match status" value="1"/>
</dbReference>
<dbReference type="RefSeq" id="WP_005069250.1">
    <property type="nucleotide sequence ID" value="NZ_CP014959.1"/>
</dbReference>
<evidence type="ECO:0000256" key="5">
    <source>
        <dbReference type="ARBA" id="ARBA00023163"/>
    </source>
</evidence>
<dbReference type="PANTHER" id="PTHR30173:SF43">
    <property type="entry name" value="ECF RNA POLYMERASE SIGMA FACTOR SIGI-RELATED"/>
    <property type="match status" value="1"/>
</dbReference>